<dbReference type="RefSeq" id="WP_215533709.1">
    <property type="nucleotide sequence ID" value="NZ_AP023321.1"/>
</dbReference>
<evidence type="ECO:0000313" key="2">
    <source>
        <dbReference type="Proteomes" id="UP000593890"/>
    </source>
</evidence>
<reference evidence="2" key="1">
    <citation type="submission" date="2020-07" db="EMBL/GenBank/DDBJ databases">
        <title>Complete genome sequencing of Clostridia bacterium strain 12CBH8.</title>
        <authorList>
            <person name="Sakamoto M."/>
            <person name="Murakami T."/>
            <person name="Mori H."/>
        </authorList>
    </citation>
    <scope>NUCLEOTIDE SEQUENCE [LARGE SCALE GENOMIC DNA]</scope>
    <source>
        <strain evidence="2">12CBH8</strain>
    </source>
</reference>
<gene>
    <name evidence="1" type="ORF">C12CBH8_10240</name>
</gene>
<evidence type="ECO:0000313" key="1">
    <source>
        <dbReference type="EMBL" id="BCI60385.1"/>
    </source>
</evidence>
<dbReference type="InterPro" id="IPR014197">
    <property type="entry name" value="Sporulation_prot_YunB"/>
</dbReference>
<dbReference type="EMBL" id="AP023321">
    <property type="protein sequence ID" value="BCI60385.1"/>
    <property type="molecule type" value="Genomic_DNA"/>
</dbReference>
<dbReference type="PIRSF" id="PIRSF021383">
    <property type="entry name" value="YunB"/>
    <property type="match status" value="1"/>
</dbReference>
<name>A0A7I8D317_9FIRM</name>
<dbReference type="AlphaFoldDB" id="A0A7I8D317"/>
<keyword evidence="2" id="KW-1185">Reference proteome</keyword>
<dbReference type="Pfam" id="PF09560">
    <property type="entry name" value="Spore_YunB"/>
    <property type="match status" value="1"/>
</dbReference>
<proteinExistence type="predicted"/>
<protein>
    <submittedName>
        <fullName evidence="1">Sporulation protein YunB</fullName>
    </submittedName>
</protein>
<dbReference type="KEGG" id="sman:C12CBH8_10240"/>
<organism evidence="1 2">
    <name type="scientific">Solibaculum mannosilyticum</name>
    <dbReference type="NCBI Taxonomy" id="2780922"/>
    <lineage>
        <taxon>Bacteria</taxon>
        <taxon>Bacillati</taxon>
        <taxon>Bacillota</taxon>
        <taxon>Clostridia</taxon>
        <taxon>Eubacteriales</taxon>
        <taxon>Oscillospiraceae</taxon>
        <taxon>Solibaculum</taxon>
    </lineage>
</organism>
<sequence length="238" mass="26454">MRRRPHKKSRSTFKIKLLVVLVFLLGLFLIIQARIRPILVDMATNQSQIVVNQAVNEAIMEVLNEQQISYDSLIHLTTDSQDNVTSIETNIVQMNRLKASISQSVQDKLVNLDKPVIDIPLGSLLGDNLLSGFGPNLHARLQMSGSIVPQVESEFSDAGINQVLHQLVLKMNTQFVVIMAGQNIIIDVPSEFVIAESIIVGEVPQAYTQVTGGDDSSIAKMNDYRADRYLDNQISNEE</sequence>
<dbReference type="Proteomes" id="UP000593890">
    <property type="component" value="Chromosome"/>
</dbReference>
<accession>A0A7I8D317</accession>
<dbReference type="NCBIfam" id="TIGR02832">
    <property type="entry name" value="spo_yunB"/>
    <property type="match status" value="1"/>
</dbReference>